<organism evidence="2 3">
    <name type="scientific">Plasmodium ovale wallikeri</name>
    <dbReference type="NCBI Taxonomy" id="864142"/>
    <lineage>
        <taxon>Eukaryota</taxon>
        <taxon>Sar</taxon>
        <taxon>Alveolata</taxon>
        <taxon>Apicomplexa</taxon>
        <taxon>Aconoidasida</taxon>
        <taxon>Haemosporida</taxon>
        <taxon>Plasmodiidae</taxon>
        <taxon>Plasmodium</taxon>
        <taxon>Plasmodium (Plasmodium)</taxon>
    </lineage>
</organism>
<dbReference type="GO" id="GO:0000774">
    <property type="term" value="F:adenyl-nucleotide exchange factor activity"/>
    <property type="evidence" value="ECO:0007669"/>
    <property type="project" value="TreeGrafter"/>
</dbReference>
<dbReference type="PANTHER" id="PTHR19316:SF18">
    <property type="entry name" value="HSP70-BINDING PROTEIN 1"/>
    <property type="match status" value="1"/>
</dbReference>
<dbReference type="SUPFAM" id="SSF57997">
    <property type="entry name" value="Tropomyosin"/>
    <property type="match status" value="1"/>
</dbReference>
<name>A0A1A8YI00_PLAOA</name>
<dbReference type="SUPFAM" id="SSF48371">
    <property type="entry name" value="ARM repeat"/>
    <property type="match status" value="1"/>
</dbReference>
<dbReference type="InterPro" id="IPR050693">
    <property type="entry name" value="Hsp70_NEF-Inhibitors"/>
</dbReference>
<evidence type="ECO:0000313" key="2">
    <source>
        <dbReference type="EMBL" id="SBT31180.1"/>
    </source>
</evidence>
<dbReference type="GO" id="GO:0005783">
    <property type="term" value="C:endoplasmic reticulum"/>
    <property type="evidence" value="ECO:0007669"/>
    <property type="project" value="TreeGrafter"/>
</dbReference>
<dbReference type="PANTHER" id="PTHR19316">
    <property type="entry name" value="PROTEIN FOLDING REGULATOR"/>
    <property type="match status" value="1"/>
</dbReference>
<protein>
    <submittedName>
        <fullName evidence="2">Uncharacterized protein</fullName>
    </submittedName>
</protein>
<dbReference type="Proteomes" id="UP000078555">
    <property type="component" value="Unassembled WGS sequence"/>
</dbReference>
<keyword evidence="3" id="KW-1185">Reference proteome</keyword>
<evidence type="ECO:0000313" key="3">
    <source>
        <dbReference type="Proteomes" id="UP000078555"/>
    </source>
</evidence>
<dbReference type="InterPro" id="IPR016024">
    <property type="entry name" value="ARM-type_fold"/>
</dbReference>
<evidence type="ECO:0000256" key="1">
    <source>
        <dbReference type="SAM" id="MobiDB-lite"/>
    </source>
</evidence>
<sequence length="446" mass="50592">MVNINWPGLLKWSTKHVHNVKCVHDAYQGLTFLNSPNADGTVDTNKRLSKEDIEFLQGAIKEALSQVEDPYEAINEAVRNFENKDDGIVLASAKIIERLIDEYPEVSKNLDKINAIDPLLNLLENPNNHILESVLQILSLALSNNPILQDSVFKKNGLKKLLIKLQESQKTIIDKKLITAISALIRHHDEAENKFIDYGGIAFLVYGMQTNIYKYQEKSALLLKHLIHQNKISFEIFEKNKIMKGLVCLANNKNIDETGIQYGETTAELFLALMQNHRHKLAKYGYLQNLKTLIEDRLVYLHVIQTSASYDVSHEIELFNDCLKLTSWPGVKLPEGKNETNFSLTDGVPFVLRILCTCKNARATWGKRKQKKSVTKKRAENGYAVESRVKAVESRVKDVESRAKSVESRVKAVKSRAKAVESRVKDVESRAKSVKSRVKDVEPSTR</sequence>
<dbReference type="Gene3D" id="1.25.10.10">
    <property type="entry name" value="Leucine-rich Repeat Variant"/>
    <property type="match status" value="1"/>
</dbReference>
<dbReference type="AlphaFoldDB" id="A0A1A8YI00"/>
<accession>A0A1A8YI00</accession>
<dbReference type="EMBL" id="FLRD01000012">
    <property type="protein sequence ID" value="SBT31180.1"/>
    <property type="molecule type" value="Genomic_DNA"/>
</dbReference>
<reference evidence="3" key="1">
    <citation type="submission" date="2016-05" db="EMBL/GenBank/DDBJ databases">
        <authorList>
            <person name="Naeem Raeece"/>
        </authorList>
    </citation>
    <scope>NUCLEOTIDE SEQUENCE [LARGE SCALE GENOMIC DNA]</scope>
</reference>
<gene>
    <name evidence="2" type="ORF">POVWA1_005830</name>
</gene>
<feature type="region of interest" description="Disordered" evidence="1">
    <location>
        <begin position="421"/>
        <end position="446"/>
    </location>
</feature>
<dbReference type="InterPro" id="IPR011989">
    <property type="entry name" value="ARM-like"/>
</dbReference>
<proteinExistence type="predicted"/>
<dbReference type="Gene3D" id="1.20.5.1070">
    <property type="entry name" value="Head and neck region of the ectodomain of NDV fusion glycoprotein"/>
    <property type="match status" value="1"/>
</dbReference>